<dbReference type="AlphaFoldDB" id="A0A2V1E7G7"/>
<keyword evidence="3" id="KW-1185">Reference proteome</keyword>
<evidence type="ECO:0000313" key="2">
    <source>
        <dbReference type="EMBL" id="PVI05250.1"/>
    </source>
</evidence>
<dbReference type="OrthoDB" id="3793308at2759"/>
<dbReference type="Proteomes" id="UP000244855">
    <property type="component" value="Unassembled WGS sequence"/>
</dbReference>
<organism evidence="2 3">
    <name type="scientific">Periconia macrospinosa</name>
    <dbReference type="NCBI Taxonomy" id="97972"/>
    <lineage>
        <taxon>Eukaryota</taxon>
        <taxon>Fungi</taxon>
        <taxon>Dikarya</taxon>
        <taxon>Ascomycota</taxon>
        <taxon>Pezizomycotina</taxon>
        <taxon>Dothideomycetes</taxon>
        <taxon>Pleosporomycetidae</taxon>
        <taxon>Pleosporales</taxon>
        <taxon>Massarineae</taxon>
        <taxon>Periconiaceae</taxon>
        <taxon>Periconia</taxon>
    </lineage>
</organism>
<evidence type="ECO:0000313" key="3">
    <source>
        <dbReference type="Proteomes" id="UP000244855"/>
    </source>
</evidence>
<sequence length="161" mass="18457">MGHFQEREKPPSQGPRPQGHRPEFIIVGLFVLRLARRLMDKLNSYPEKDADAAWIDGFLSHYTADEDLAELRGPSIDNFAKTWPVIIGHFIKQPKYPLVFTHMNPITEAHELQRLGDKEIKAMVDFADAAAEWGSILKLPGHEAQRIESLASQRKIAYWDR</sequence>
<feature type="region of interest" description="Disordered" evidence="1">
    <location>
        <begin position="1"/>
        <end position="20"/>
    </location>
</feature>
<evidence type="ECO:0000256" key="1">
    <source>
        <dbReference type="SAM" id="MobiDB-lite"/>
    </source>
</evidence>
<feature type="compositionally biased region" description="Basic and acidic residues" evidence="1">
    <location>
        <begin position="1"/>
        <end position="10"/>
    </location>
</feature>
<gene>
    <name evidence="2" type="ORF">DM02DRAFT_517022</name>
</gene>
<reference evidence="2 3" key="1">
    <citation type="journal article" date="2018" name="Sci. Rep.">
        <title>Comparative genomics provides insights into the lifestyle and reveals functional heterogeneity of dark septate endophytic fungi.</title>
        <authorList>
            <person name="Knapp D.G."/>
            <person name="Nemeth J.B."/>
            <person name="Barry K."/>
            <person name="Hainaut M."/>
            <person name="Henrissat B."/>
            <person name="Johnson J."/>
            <person name="Kuo A."/>
            <person name="Lim J.H.P."/>
            <person name="Lipzen A."/>
            <person name="Nolan M."/>
            <person name="Ohm R.A."/>
            <person name="Tamas L."/>
            <person name="Grigoriev I.V."/>
            <person name="Spatafora J.W."/>
            <person name="Nagy L.G."/>
            <person name="Kovacs G.M."/>
        </authorList>
    </citation>
    <scope>NUCLEOTIDE SEQUENCE [LARGE SCALE GENOMIC DNA]</scope>
    <source>
        <strain evidence="2 3">DSE2036</strain>
    </source>
</reference>
<name>A0A2V1E7G7_9PLEO</name>
<dbReference type="EMBL" id="KZ805315">
    <property type="protein sequence ID" value="PVI05250.1"/>
    <property type="molecule type" value="Genomic_DNA"/>
</dbReference>
<proteinExistence type="predicted"/>
<protein>
    <submittedName>
        <fullName evidence="2">Uncharacterized protein</fullName>
    </submittedName>
</protein>
<accession>A0A2V1E7G7</accession>